<keyword evidence="3" id="KW-1185">Reference proteome</keyword>
<dbReference type="EMBL" id="BMAO01019334">
    <property type="protein sequence ID" value="GFR29939.1"/>
    <property type="molecule type" value="Genomic_DNA"/>
</dbReference>
<evidence type="ECO:0000256" key="1">
    <source>
        <dbReference type="SAM" id="MobiDB-lite"/>
    </source>
</evidence>
<comment type="caution">
    <text evidence="2">The sequence shown here is derived from an EMBL/GenBank/DDBJ whole genome shotgun (WGS) entry which is preliminary data.</text>
</comment>
<evidence type="ECO:0000313" key="3">
    <source>
        <dbReference type="Proteomes" id="UP000887116"/>
    </source>
</evidence>
<feature type="region of interest" description="Disordered" evidence="1">
    <location>
        <begin position="26"/>
        <end position="47"/>
    </location>
</feature>
<accession>A0A8X6HU29</accession>
<proteinExistence type="predicted"/>
<evidence type="ECO:0000313" key="2">
    <source>
        <dbReference type="EMBL" id="GFR29939.1"/>
    </source>
</evidence>
<gene>
    <name evidence="2" type="ORF">TNCT_271041</name>
</gene>
<dbReference type="Proteomes" id="UP000887116">
    <property type="component" value="Unassembled WGS sequence"/>
</dbReference>
<name>A0A8X6HU29_TRICU</name>
<sequence>MHRPDSQLLVCKISVKKEFFKNDQKSYVGRPRSSTSPTRERSVIESFHQSSRKSVRQAACETRNPKSSVHLILKCAQWKIFIPRLVYAFNNDDQTEELNYVSGSQIPNEMISNILDFDQRY</sequence>
<dbReference type="AlphaFoldDB" id="A0A8X6HU29"/>
<reference evidence="2" key="1">
    <citation type="submission" date="2020-07" db="EMBL/GenBank/DDBJ databases">
        <title>Multicomponent nature underlies the extraordinary mechanical properties of spider dragline silk.</title>
        <authorList>
            <person name="Kono N."/>
            <person name="Nakamura H."/>
            <person name="Mori M."/>
            <person name="Yoshida Y."/>
            <person name="Ohtoshi R."/>
            <person name="Malay A.D."/>
            <person name="Moran D.A.P."/>
            <person name="Tomita M."/>
            <person name="Numata K."/>
            <person name="Arakawa K."/>
        </authorList>
    </citation>
    <scope>NUCLEOTIDE SEQUENCE</scope>
</reference>
<organism evidence="2 3">
    <name type="scientific">Trichonephila clavata</name>
    <name type="common">Joro spider</name>
    <name type="synonym">Nephila clavata</name>
    <dbReference type="NCBI Taxonomy" id="2740835"/>
    <lineage>
        <taxon>Eukaryota</taxon>
        <taxon>Metazoa</taxon>
        <taxon>Ecdysozoa</taxon>
        <taxon>Arthropoda</taxon>
        <taxon>Chelicerata</taxon>
        <taxon>Arachnida</taxon>
        <taxon>Araneae</taxon>
        <taxon>Araneomorphae</taxon>
        <taxon>Entelegynae</taxon>
        <taxon>Araneoidea</taxon>
        <taxon>Nephilidae</taxon>
        <taxon>Trichonephila</taxon>
    </lineage>
</organism>
<protein>
    <submittedName>
        <fullName evidence="2">Uncharacterized protein</fullName>
    </submittedName>
</protein>